<evidence type="ECO:0000313" key="11">
    <source>
        <dbReference type="EMBL" id="EPY35991.1"/>
    </source>
</evidence>
<dbReference type="Pfam" id="PF13499">
    <property type="entry name" value="EF-hand_7"/>
    <property type="match status" value="1"/>
</dbReference>
<dbReference type="SUPFAM" id="SSF47473">
    <property type="entry name" value="EF-hand"/>
    <property type="match status" value="1"/>
</dbReference>
<dbReference type="InterPro" id="IPR006602">
    <property type="entry name" value="DM10_dom"/>
</dbReference>
<organism evidence="11 12">
    <name type="scientific">Strigomonas culicis</name>
    <dbReference type="NCBI Taxonomy" id="28005"/>
    <lineage>
        <taxon>Eukaryota</taxon>
        <taxon>Discoba</taxon>
        <taxon>Euglenozoa</taxon>
        <taxon>Kinetoplastea</taxon>
        <taxon>Metakinetoplastina</taxon>
        <taxon>Trypanosomatida</taxon>
        <taxon>Trypanosomatidae</taxon>
        <taxon>Strigomonadinae</taxon>
        <taxon>Strigomonas</taxon>
    </lineage>
</organism>
<accession>S9W9N0</accession>
<dbReference type="AlphaFoldDB" id="S9W9N0"/>
<dbReference type="GO" id="GO:0060285">
    <property type="term" value="P:cilium-dependent cell motility"/>
    <property type="evidence" value="ECO:0007669"/>
    <property type="project" value="TreeGrafter"/>
</dbReference>
<dbReference type="InterPro" id="IPR011992">
    <property type="entry name" value="EF-hand-dom_pair"/>
</dbReference>
<sequence length="727" mass="83266">MTSKDKTIYNALPKLPGFNFAELNEVPSHGRHQYLVLNEDGTRTVKDPNTDVDHAGVNECRCGIPVRVILNHFPQWKTLDDKVLRFFAYYVENVVDSTIEDSRVRKVKIHYFLADGTVSITEIPAVVNSGLQPGTIVSRYKEPHIDVFALSLGGEVECRGIRYQLVDCHAATREFYEVMGIPQPEPFDYPIDKFEASKKPRSKEVDEQHAAMRREVEMQAAKAAGTHASLLTPEERVKARSFFEHDRNVLCFYAVWDKREFRIQYYIADGTIAVMFDHVENDGRDSFVTFTRRGKVPRNARDLLLNTETLNRPVGRATEYLTLDDLRLGATVDIYSRPFFIYDCDPKTHAYMAQKGVPTTPYPRPTAERDFIRVQKTRPQLQDSHTNKSAGQTFGASRMTFEDNTEKKDVLKYTRFLQDVFRFGAVLANPKEIDSGRRFLVCYYLADDTMSVCEILVHNSGHRSGLIFARRRVPEISDPRTLKVGDKVTLDSVVYTLTEMDERTQKYIDAGMPDMDESYFHTGELVVRVQQKILQRFSRTTDAFRQYASSNAEGLTREDVRHMYIDNGFRLTEEELDRVMDRVDSNKDGWVSLADFIETFLNQQFLSDFKPKNEGTSTARGPILSAETLGRRDNAAKVADAAFKRFLTITEARRTLITRAFKGAAAETYDGNLGMQDFVDCLQKRLQVDLAEDELAALLYKFYYSAGVKHWAARRLPLNSIQQLLRL</sequence>
<keyword evidence="12" id="KW-1185">Reference proteome</keyword>
<dbReference type="GO" id="GO:0005930">
    <property type="term" value="C:axoneme"/>
    <property type="evidence" value="ECO:0007669"/>
    <property type="project" value="TreeGrafter"/>
</dbReference>
<dbReference type="PROSITE" id="PS51336">
    <property type="entry name" value="DM10"/>
    <property type="match status" value="3"/>
</dbReference>
<comment type="caution">
    <text evidence="11">The sequence shown here is derived from an EMBL/GenBank/DDBJ whole genome shotgun (WGS) entry which is preliminary data.</text>
</comment>
<keyword evidence="3" id="KW-0677">Repeat</keyword>
<evidence type="ECO:0000256" key="8">
    <source>
        <dbReference type="ARBA" id="ARBA00023273"/>
    </source>
</evidence>
<dbReference type="PROSITE" id="PS00018">
    <property type="entry name" value="EF_HAND_1"/>
    <property type="match status" value="1"/>
</dbReference>
<dbReference type="Gene3D" id="1.10.238.10">
    <property type="entry name" value="EF-hand"/>
    <property type="match status" value="1"/>
</dbReference>
<protein>
    <submittedName>
        <fullName evidence="11">Rib72 protein-like protein</fullName>
    </submittedName>
</protein>
<dbReference type="SMART" id="SM00676">
    <property type="entry name" value="DM10"/>
    <property type="match status" value="3"/>
</dbReference>
<gene>
    <name evidence="11" type="ORF">STCU_00809</name>
</gene>
<evidence type="ECO:0000256" key="4">
    <source>
        <dbReference type="ARBA" id="ARBA00022837"/>
    </source>
</evidence>
<evidence type="ECO:0000256" key="6">
    <source>
        <dbReference type="ARBA" id="ARBA00023069"/>
    </source>
</evidence>
<dbReference type="Pfam" id="PF06565">
    <property type="entry name" value="DM10_dom"/>
    <property type="match status" value="3"/>
</dbReference>
<dbReference type="OrthoDB" id="10255210at2759"/>
<dbReference type="PROSITE" id="PS50222">
    <property type="entry name" value="EF_HAND_2"/>
    <property type="match status" value="1"/>
</dbReference>
<proteinExistence type="predicted"/>
<dbReference type="Gene3D" id="2.30.29.170">
    <property type="match status" value="3"/>
</dbReference>
<keyword evidence="5" id="KW-0282">Flagellum</keyword>
<dbReference type="EMBL" id="ATMH01000809">
    <property type="protein sequence ID" value="EPY35991.1"/>
    <property type="molecule type" value="Genomic_DNA"/>
</dbReference>
<evidence type="ECO:0000256" key="7">
    <source>
        <dbReference type="ARBA" id="ARBA00023212"/>
    </source>
</evidence>
<evidence type="ECO:0000256" key="5">
    <source>
        <dbReference type="ARBA" id="ARBA00022846"/>
    </source>
</evidence>
<evidence type="ECO:0000256" key="1">
    <source>
        <dbReference type="ARBA" id="ARBA00004611"/>
    </source>
</evidence>
<keyword evidence="6" id="KW-0969">Cilium</keyword>
<evidence type="ECO:0000259" key="9">
    <source>
        <dbReference type="PROSITE" id="PS50222"/>
    </source>
</evidence>
<dbReference type="PANTHER" id="PTHR12086:SF9">
    <property type="entry name" value="EF-HAND DOMAIN-CONTAINING PROTEIN 1"/>
    <property type="match status" value="1"/>
</dbReference>
<evidence type="ECO:0000313" key="12">
    <source>
        <dbReference type="Proteomes" id="UP000015354"/>
    </source>
</evidence>
<keyword evidence="8" id="KW-0966">Cell projection</keyword>
<name>S9W9N0_9TRYP</name>
<dbReference type="InterPro" id="IPR040193">
    <property type="entry name" value="EFHC1/EFHC2/EFHB"/>
</dbReference>
<dbReference type="PANTHER" id="PTHR12086">
    <property type="entry name" value="EF-HAND DOMAIN C-TERMINAL CONTAINING PROTEIN"/>
    <property type="match status" value="1"/>
</dbReference>
<keyword evidence="7" id="KW-0206">Cytoskeleton</keyword>
<evidence type="ECO:0000256" key="2">
    <source>
        <dbReference type="ARBA" id="ARBA00022490"/>
    </source>
</evidence>
<dbReference type="GO" id="GO:0007052">
    <property type="term" value="P:mitotic spindle organization"/>
    <property type="evidence" value="ECO:0007669"/>
    <property type="project" value="TreeGrafter"/>
</dbReference>
<feature type="domain" description="EF-hand" evidence="9">
    <location>
        <begin position="571"/>
        <end position="606"/>
    </location>
</feature>
<dbReference type="FunFam" id="2.30.29.170:FF:000010">
    <property type="entry name" value="Rib72_protein-like_protein"/>
    <property type="match status" value="1"/>
</dbReference>
<dbReference type="GO" id="GO:0072686">
    <property type="term" value="C:mitotic spindle"/>
    <property type="evidence" value="ECO:0007669"/>
    <property type="project" value="TreeGrafter"/>
</dbReference>
<feature type="domain" description="DM10" evidence="10">
    <location>
        <begin position="417"/>
        <end position="512"/>
    </location>
</feature>
<reference evidence="11 12" key="1">
    <citation type="journal article" date="2013" name="PLoS ONE">
        <title>Predicting the Proteins of Angomonas deanei, Strigomonas culicis and Their Respective Endosymbionts Reveals New Aspects of the Trypanosomatidae Family.</title>
        <authorList>
            <person name="Motta M.C."/>
            <person name="Martins A.C."/>
            <person name="de Souza S.S."/>
            <person name="Catta-Preta C.M."/>
            <person name="Silva R."/>
            <person name="Klein C.C."/>
            <person name="de Almeida L.G."/>
            <person name="de Lima Cunha O."/>
            <person name="Ciapina L.P."/>
            <person name="Brocchi M."/>
            <person name="Colabardini A.C."/>
            <person name="de Araujo Lima B."/>
            <person name="Machado C.R."/>
            <person name="de Almeida Soares C.M."/>
            <person name="Probst C.M."/>
            <person name="de Menezes C.B."/>
            <person name="Thompson C.E."/>
            <person name="Bartholomeu D.C."/>
            <person name="Gradia D.F."/>
            <person name="Pavoni D.P."/>
            <person name="Grisard E.C."/>
            <person name="Fantinatti-Garboggini F."/>
            <person name="Marchini F.K."/>
            <person name="Rodrigues-Luiz G.F."/>
            <person name="Wagner G."/>
            <person name="Goldman G.H."/>
            <person name="Fietto J.L."/>
            <person name="Elias M.C."/>
            <person name="Goldman M.H."/>
            <person name="Sagot M.F."/>
            <person name="Pereira M."/>
            <person name="Stoco P.H."/>
            <person name="de Mendonca-Neto R.P."/>
            <person name="Teixeira S.M."/>
            <person name="Maciel T.E."/>
            <person name="de Oliveira Mendes T.A."/>
            <person name="Urmenyi T.P."/>
            <person name="de Souza W."/>
            <person name="Schenkman S."/>
            <person name="de Vasconcelos A.T."/>
        </authorList>
    </citation>
    <scope>NUCLEOTIDE SEQUENCE [LARGE SCALE GENOMIC DNA]</scope>
</reference>
<feature type="domain" description="DM10" evidence="10">
    <location>
        <begin position="246"/>
        <end position="356"/>
    </location>
</feature>
<evidence type="ECO:0000259" key="10">
    <source>
        <dbReference type="PROSITE" id="PS51336"/>
    </source>
</evidence>
<keyword evidence="2" id="KW-0963">Cytoplasm</keyword>
<keyword evidence="4" id="KW-0106">Calcium</keyword>
<comment type="subcellular location">
    <subcellularLocation>
        <location evidence="1">Cytoplasm</location>
        <location evidence="1">Cytoskeleton</location>
        <location evidence="1">Flagellum axoneme</location>
    </subcellularLocation>
</comment>
<dbReference type="GO" id="GO:0000281">
    <property type="term" value="P:mitotic cytokinesis"/>
    <property type="evidence" value="ECO:0007669"/>
    <property type="project" value="TreeGrafter"/>
</dbReference>
<dbReference type="InterPro" id="IPR018247">
    <property type="entry name" value="EF_Hand_1_Ca_BS"/>
</dbReference>
<dbReference type="InterPro" id="IPR002048">
    <property type="entry name" value="EF_hand_dom"/>
</dbReference>
<evidence type="ECO:0000256" key="3">
    <source>
        <dbReference type="ARBA" id="ARBA00022737"/>
    </source>
</evidence>
<feature type="domain" description="DM10" evidence="10">
    <location>
        <begin position="80"/>
        <end position="180"/>
    </location>
</feature>
<dbReference type="Proteomes" id="UP000015354">
    <property type="component" value="Unassembled WGS sequence"/>
</dbReference>
<dbReference type="GO" id="GO:0005509">
    <property type="term" value="F:calcium ion binding"/>
    <property type="evidence" value="ECO:0007669"/>
    <property type="project" value="InterPro"/>
</dbReference>
<dbReference type="GO" id="GO:0043014">
    <property type="term" value="F:alpha-tubulin binding"/>
    <property type="evidence" value="ECO:0007669"/>
    <property type="project" value="TreeGrafter"/>
</dbReference>